<evidence type="ECO:0000256" key="1">
    <source>
        <dbReference type="ARBA" id="ARBA00022630"/>
    </source>
</evidence>
<keyword evidence="2" id="KW-0288">FMN</keyword>
<accession>A0A6L9SGH0</accession>
<dbReference type="GO" id="GO:0046306">
    <property type="term" value="P:alkanesulfonate catabolic process"/>
    <property type="evidence" value="ECO:0007669"/>
    <property type="project" value="TreeGrafter"/>
</dbReference>
<evidence type="ECO:0000256" key="2">
    <source>
        <dbReference type="ARBA" id="ARBA00022643"/>
    </source>
</evidence>
<keyword evidence="1" id="KW-0285">Flavoprotein</keyword>
<evidence type="ECO:0000256" key="4">
    <source>
        <dbReference type="ARBA" id="ARBA00023033"/>
    </source>
</evidence>
<dbReference type="GO" id="GO:0008726">
    <property type="term" value="F:alkanesulfonate monooxygenase activity"/>
    <property type="evidence" value="ECO:0007669"/>
    <property type="project" value="TreeGrafter"/>
</dbReference>
<evidence type="ECO:0000259" key="5">
    <source>
        <dbReference type="Pfam" id="PF00296"/>
    </source>
</evidence>
<dbReference type="Proteomes" id="UP000475214">
    <property type="component" value="Unassembled WGS sequence"/>
</dbReference>
<organism evidence="6 7">
    <name type="scientific">Phytoactinopolyspora halotolerans</name>
    <dbReference type="NCBI Taxonomy" id="1981512"/>
    <lineage>
        <taxon>Bacteria</taxon>
        <taxon>Bacillati</taxon>
        <taxon>Actinomycetota</taxon>
        <taxon>Actinomycetes</taxon>
        <taxon>Jiangellales</taxon>
        <taxon>Jiangellaceae</taxon>
        <taxon>Phytoactinopolyspora</taxon>
    </lineage>
</organism>
<evidence type="ECO:0000256" key="3">
    <source>
        <dbReference type="ARBA" id="ARBA00023002"/>
    </source>
</evidence>
<dbReference type="InterPro" id="IPR011251">
    <property type="entry name" value="Luciferase-like_dom"/>
</dbReference>
<dbReference type="EMBL" id="JAAGOA010000033">
    <property type="protein sequence ID" value="NEE04356.1"/>
    <property type="molecule type" value="Genomic_DNA"/>
</dbReference>
<feature type="domain" description="Luciferase-like" evidence="5">
    <location>
        <begin position="18"/>
        <end position="249"/>
    </location>
</feature>
<dbReference type="Gene3D" id="3.20.20.30">
    <property type="entry name" value="Luciferase-like domain"/>
    <property type="match status" value="1"/>
</dbReference>
<dbReference type="SUPFAM" id="SSF51679">
    <property type="entry name" value="Bacterial luciferase-like"/>
    <property type="match status" value="1"/>
</dbReference>
<keyword evidence="4" id="KW-0503">Monooxygenase</keyword>
<keyword evidence="3" id="KW-0560">Oxidoreductase</keyword>
<comment type="caution">
    <text evidence="6">The sequence shown here is derived from an EMBL/GenBank/DDBJ whole genome shotgun (WGS) entry which is preliminary data.</text>
</comment>
<evidence type="ECO:0000313" key="6">
    <source>
        <dbReference type="EMBL" id="NEE04356.1"/>
    </source>
</evidence>
<dbReference type="RefSeq" id="WP_163744817.1">
    <property type="nucleotide sequence ID" value="NZ_JAAGOA010000033.1"/>
</dbReference>
<sequence length="285" mass="29696">MDAGIGLPNALLDVRGPELVDWARRAENAGFSVLGTIGRVVYPNHEELVALAAAAGATTRINLMTSVLVAPPRQAVLLAKQAATLDAVSGGRFRLGLGIGGRDDDWQVLGVEPRNRGGRLETLITACRSVWAGDTPDGAESPVGPPPTDLPIVLGGYSEPAWERAGRLADAFIAGPMPPDAVAHAYQIVKESAATAGRATPRLYAARYVALGDDAAAEADRNVESYYGFGGQELVGTVRNSVLSSASQLRETADALAEAGTEEVCFWPASAQPDQVDRVAEAALG</sequence>
<protein>
    <submittedName>
        <fullName evidence="6">LLM class flavin-dependent oxidoreductase</fullName>
    </submittedName>
</protein>
<dbReference type="InterPro" id="IPR036661">
    <property type="entry name" value="Luciferase-like_sf"/>
</dbReference>
<evidence type="ECO:0000313" key="7">
    <source>
        <dbReference type="Proteomes" id="UP000475214"/>
    </source>
</evidence>
<reference evidence="6 7" key="1">
    <citation type="submission" date="2020-02" db="EMBL/GenBank/DDBJ databases">
        <authorList>
            <person name="Li X.-J."/>
            <person name="Han X.-M."/>
        </authorList>
    </citation>
    <scope>NUCLEOTIDE SEQUENCE [LARGE SCALE GENOMIC DNA]</scope>
    <source>
        <strain evidence="6 7">CCTCC AB 2017055</strain>
    </source>
</reference>
<dbReference type="InterPro" id="IPR050172">
    <property type="entry name" value="SsuD_RutA_monooxygenase"/>
</dbReference>
<gene>
    <name evidence="6" type="ORF">G1H10_29715</name>
</gene>
<dbReference type="AlphaFoldDB" id="A0A6L9SGH0"/>
<name>A0A6L9SGH0_9ACTN</name>
<dbReference type="Pfam" id="PF00296">
    <property type="entry name" value="Bac_luciferase"/>
    <property type="match status" value="1"/>
</dbReference>
<proteinExistence type="predicted"/>
<dbReference type="PANTHER" id="PTHR42847:SF4">
    <property type="entry name" value="ALKANESULFONATE MONOOXYGENASE-RELATED"/>
    <property type="match status" value="1"/>
</dbReference>
<keyword evidence="7" id="KW-1185">Reference proteome</keyword>
<dbReference type="PANTHER" id="PTHR42847">
    <property type="entry name" value="ALKANESULFONATE MONOOXYGENASE"/>
    <property type="match status" value="1"/>
</dbReference>